<dbReference type="Proteomes" id="UP000238655">
    <property type="component" value="Chromosome 1"/>
</dbReference>
<dbReference type="SUPFAM" id="SSF54427">
    <property type="entry name" value="NTF2-like"/>
    <property type="match status" value="1"/>
</dbReference>
<evidence type="ECO:0000313" key="2">
    <source>
        <dbReference type="EMBL" id="POZ81589.1"/>
    </source>
</evidence>
<gene>
    <name evidence="2" type="ORF">C3743_14765</name>
</gene>
<dbReference type="InterPro" id="IPR037401">
    <property type="entry name" value="SnoaL-like"/>
</dbReference>
<dbReference type="Gene3D" id="3.10.450.50">
    <property type="match status" value="1"/>
</dbReference>
<evidence type="ECO:0000259" key="1">
    <source>
        <dbReference type="Pfam" id="PF12680"/>
    </source>
</evidence>
<accession>A0A2S5DR59</accession>
<sequence length="105" mass="12026">MNTDILHHPVVRRAIDALQQGDGAAWAALFEPDATLYDDGRPRDLHAFNRDAIGTERFTTIDRVDNDGLEIHGRFHSDRWGTFRTYFKFRVDADGRITRLDIGQA</sequence>
<dbReference type="InterPro" id="IPR032710">
    <property type="entry name" value="NTF2-like_dom_sf"/>
</dbReference>
<dbReference type="EMBL" id="PQVP01000002">
    <property type="protein sequence ID" value="POZ81589.1"/>
    <property type="molecule type" value="Genomic_DNA"/>
</dbReference>
<evidence type="ECO:0000313" key="3">
    <source>
        <dbReference type="Proteomes" id="UP000238655"/>
    </source>
</evidence>
<feature type="domain" description="SnoaL-like" evidence="1">
    <location>
        <begin position="11"/>
        <end position="99"/>
    </location>
</feature>
<organism evidence="2 3">
    <name type="scientific">Burkholderia contaminans</name>
    <dbReference type="NCBI Taxonomy" id="488447"/>
    <lineage>
        <taxon>Bacteria</taxon>
        <taxon>Pseudomonadati</taxon>
        <taxon>Pseudomonadota</taxon>
        <taxon>Betaproteobacteria</taxon>
        <taxon>Burkholderiales</taxon>
        <taxon>Burkholderiaceae</taxon>
        <taxon>Burkholderia</taxon>
        <taxon>Burkholderia cepacia complex</taxon>
    </lineage>
</organism>
<reference evidence="2 3" key="1">
    <citation type="submission" date="2018-01" db="EMBL/GenBank/DDBJ databases">
        <title>Successful Treatment of Persistent Burkholderia cepacia Bacteremia with Ceftazidime-Avibactam.</title>
        <authorList>
            <person name="Tamma P."/>
            <person name="Fan Y."/>
            <person name="Bergman Y."/>
            <person name="Sick-Samuels A."/>
            <person name="Hsu A."/>
            <person name="Timp W."/>
            <person name="Simner P."/>
        </authorList>
    </citation>
    <scope>NUCLEOTIDE SEQUENCE [LARGE SCALE GENOMIC DNA]</scope>
    <source>
        <strain evidence="2 3">170816</strain>
    </source>
</reference>
<protein>
    <recommendedName>
        <fullName evidence="1">SnoaL-like domain-containing protein</fullName>
    </recommendedName>
</protein>
<dbReference type="Pfam" id="PF12680">
    <property type="entry name" value="SnoaL_2"/>
    <property type="match status" value="1"/>
</dbReference>
<dbReference type="RefSeq" id="WP_089460740.1">
    <property type="nucleotide sequence ID" value="NZ_CM009575.1"/>
</dbReference>
<proteinExistence type="predicted"/>
<comment type="caution">
    <text evidence="2">The sequence shown here is derived from an EMBL/GenBank/DDBJ whole genome shotgun (WGS) entry which is preliminary data.</text>
</comment>
<name>A0A2S5DR59_9BURK</name>
<dbReference type="AlphaFoldDB" id="A0A2S5DR59"/>